<gene>
    <name evidence="2" type="ORF">C8P68_11413</name>
</gene>
<dbReference type="Pfam" id="PF01381">
    <property type="entry name" value="HTH_3"/>
    <property type="match status" value="1"/>
</dbReference>
<sequence length="117" mass="13464">MNTMDTIGEKIRIQRLIKNYSQEYMAFMLEISQPAYSNIESGKTEITLNRIYEIAEVLEISAYLLMPKPKYGTGINLHTFYHTLKKLGSLLSKPSQEKKMAAIQQGIVYRDISKNLD</sequence>
<reference evidence="2 3" key="1">
    <citation type="submission" date="2018-04" db="EMBL/GenBank/DDBJ databases">
        <title>Genomic Encyclopedia of Archaeal and Bacterial Type Strains, Phase II (KMG-II): from individual species to whole genera.</title>
        <authorList>
            <person name="Goeker M."/>
        </authorList>
    </citation>
    <scope>NUCLEOTIDE SEQUENCE [LARGE SCALE GENOMIC DNA]</scope>
    <source>
        <strain evidence="2 3">DSM 26809</strain>
    </source>
</reference>
<dbReference type="SMART" id="SM00530">
    <property type="entry name" value="HTH_XRE"/>
    <property type="match status" value="1"/>
</dbReference>
<dbReference type="AlphaFoldDB" id="A0A2T5J4E3"/>
<evidence type="ECO:0000313" key="2">
    <source>
        <dbReference type="EMBL" id="PTQ92138.1"/>
    </source>
</evidence>
<dbReference type="SUPFAM" id="SSF47413">
    <property type="entry name" value="lambda repressor-like DNA-binding domains"/>
    <property type="match status" value="1"/>
</dbReference>
<name>A0A2T5J4E3_9SPHI</name>
<dbReference type="Gene3D" id="1.10.260.40">
    <property type="entry name" value="lambda repressor-like DNA-binding domains"/>
    <property type="match status" value="1"/>
</dbReference>
<comment type="caution">
    <text evidence="2">The sequence shown here is derived from an EMBL/GenBank/DDBJ whole genome shotgun (WGS) entry which is preliminary data.</text>
</comment>
<keyword evidence="3" id="KW-1185">Reference proteome</keyword>
<dbReference type="EMBL" id="QAOQ01000014">
    <property type="protein sequence ID" value="PTQ92138.1"/>
    <property type="molecule type" value="Genomic_DNA"/>
</dbReference>
<organism evidence="2 3">
    <name type="scientific">Mucilaginibacter yixingensis</name>
    <dbReference type="NCBI Taxonomy" id="1295612"/>
    <lineage>
        <taxon>Bacteria</taxon>
        <taxon>Pseudomonadati</taxon>
        <taxon>Bacteroidota</taxon>
        <taxon>Sphingobacteriia</taxon>
        <taxon>Sphingobacteriales</taxon>
        <taxon>Sphingobacteriaceae</taxon>
        <taxon>Mucilaginibacter</taxon>
    </lineage>
</organism>
<proteinExistence type="predicted"/>
<dbReference type="Proteomes" id="UP000244168">
    <property type="component" value="Unassembled WGS sequence"/>
</dbReference>
<dbReference type="CDD" id="cd00093">
    <property type="entry name" value="HTH_XRE"/>
    <property type="match status" value="1"/>
</dbReference>
<dbReference type="OrthoDB" id="1122522at2"/>
<evidence type="ECO:0000313" key="3">
    <source>
        <dbReference type="Proteomes" id="UP000244168"/>
    </source>
</evidence>
<dbReference type="InterPro" id="IPR001387">
    <property type="entry name" value="Cro/C1-type_HTH"/>
</dbReference>
<feature type="domain" description="HTH cro/C1-type" evidence="1">
    <location>
        <begin position="11"/>
        <end position="65"/>
    </location>
</feature>
<dbReference type="InterPro" id="IPR010982">
    <property type="entry name" value="Lambda_DNA-bd_dom_sf"/>
</dbReference>
<dbReference type="GO" id="GO:0003677">
    <property type="term" value="F:DNA binding"/>
    <property type="evidence" value="ECO:0007669"/>
    <property type="project" value="InterPro"/>
</dbReference>
<dbReference type="RefSeq" id="WP_107831727.1">
    <property type="nucleotide sequence ID" value="NZ_CP160205.1"/>
</dbReference>
<protein>
    <submittedName>
        <fullName evidence="2">Helix-turn-helix protein</fullName>
    </submittedName>
</protein>
<accession>A0A2T5J4E3</accession>
<dbReference type="PROSITE" id="PS50943">
    <property type="entry name" value="HTH_CROC1"/>
    <property type="match status" value="1"/>
</dbReference>
<evidence type="ECO:0000259" key="1">
    <source>
        <dbReference type="PROSITE" id="PS50943"/>
    </source>
</evidence>